<dbReference type="Pfam" id="PF00041">
    <property type="entry name" value="fn3"/>
    <property type="match status" value="2"/>
</dbReference>
<dbReference type="InterPro" id="IPR015915">
    <property type="entry name" value="Kelch-typ_b-propeller"/>
</dbReference>
<keyword evidence="6" id="KW-1185">Reference proteome</keyword>
<evidence type="ECO:0000256" key="1">
    <source>
        <dbReference type="ARBA" id="ARBA00023295"/>
    </source>
</evidence>
<feature type="domain" description="Fibronectin type-III" evidence="4">
    <location>
        <begin position="258"/>
        <end position="344"/>
    </location>
</feature>
<protein>
    <submittedName>
        <fullName evidence="5">Fibronectin type III domain-containing protein</fullName>
    </submittedName>
</protein>
<dbReference type="SMART" id="SM00060">
    <property type="entry name" value="FN3"/>
    <property type="match status" value="4"/>
</dbReference>
<dbReference type="InterPro" id="IPR050713">
    <property type="entry name" value="RTP_Phos/Ushers"/>
</dbReference>
<dbReference type="PROSITE" id="PS50853">
    <property type="entry name" value="FN3"/>
    <property type="match status" value="3"/>
</dbReference>
<feature type="compositionally biased region" description="Polar residues" evidence="3">
    <location>
        <begin position="156"/>
        <end position="168"/>
    </location>
</feature>
<gene>
    <name evidence="5" type="ORF">ACFSHS_04365</name>
</gene>
<dbReference type="InterPro" id="IPR003961">
    <property type="entry name" value="FN3_dom"/>
</dbReference>
<reference evidence="6" key="1">
    <citation type="journal article" date="2019" name="Int. J. Syst. Evol. Microbiol.">
        <title>The Global Catalogue of Microorganisms (GCM) 10K type strain sequencing project: providing services to taxonomists for standard genome sequencing and annotation.</title>
        <authorList>
            <consortium name="The Broad Institute Genomics Platform"/>
            <consortium name="The Broad Institute Genome Sequencing Center for Infectious Disease"/>
            <person name="Wu L."/>
            <person name="Ma J."/>
        </authorList>
    </citation>
    <scope>NUCLEOTIDE SEQUENCE [LARGE SCALE GENOMIC DNA]</scope>
    <source>
        <strain evidence="6">JCM 3338</strain>
    </source>
</reference>
<keyword evidence="2" id="KW-0119">Carbohydrate metabolism</keyword>
<dbReference type="CDD" id="cd00063">
    <property type="entry name" value="FN3"/>
    <property type="match status" value="3"/>
</dbReference>
<evidence type="ECO:0000256" key="3">
    <source>
        <dbReference type="SAM" id="MobiDB-lite"/>
    </source>
</evidence>
<dbReference type="PANTHER" id="PTHR46957:SF3">
    <property type="entry name" value="CYTOKINE RECEPTOR"/>
    <property type="match status" value="1"/>
</dbReference>
<feature type="region of interest" description="Disordered" evidence="3">
    <location>
        <begin position="156"/>
        <end position="178"/>
    </location>
</feature>
<evidence type="ECO:0000256" key="2">
    <source>
        <dbReference type="ARBA" id="ARBA00023326"/>
    </source>
</evidence>
<dbReference type="Gene3D" id="2.120.10.80">
    <property type="entry name" value="Kelch-type beta propeller"/>
    <property type="match status" value="1"/>
</dbReference>
<sequence length="863" mass="87524">TGLVALRGDGRVTLSWTANAEPDLASYRVLRGGVEIATVTGTTYTDTGLTNDTTYGYALVAVDTRGNRSAPSATVSATPTDLTAPATPTGLVVSRASGQPVLTWTANSEPDLASYRVLRDGVEIATVTGTTYTDTQANGVSRAYALVAVDTHGNRSAASAPISSNSDVTPPAAPTGLTAVRGDGRVSLSWTANTEADLASYRILRDGVEIAAVTARTYTDTGLINDRTYSYTLVAVDTSGNRSTQSAPVSATPTDLTPPAAPTGLVVTTGERRLSLSWTANTEPDLAGYRVLRDGVELATVTATSYTDTGLTNDVAYTYTLVAVDTHGNRSAASAPATGTPRDMAPAPPTNPAATAGDRRAVVSWTAPADADVAAYRVLAEDGTVLATASAPSTSAAVLGLTNGVTYRFTVVAVDAGGHVSVPSAPVTVVPVSATVPVQGAGETGGLAVSGDGRYVVVGTRARLEPADTNTAYELYVLDRTAGSASRIAPLPGTATGATDRTNTGAPAISDDGRYVVLATTAALDPADTNGLADVYRFDVSTRAWSLVSVPSGGQESATTAGTLLQTGPSVTATAPSVVVSGDGRLVLFYSERADLVAGDTNGVVDVFAKDMTTGAVTRVSSTATGASLTRTATGPALALTPDGRFALFPATSSTGPVVLYRKTLSGTGAGDIAVVSSVLLAGRPTEFAVFRDAGDVAISDDGRYVALVSSAKLGTTTPTASWSTGLAYRVDTVGGGVVPMGSGQTTVLEHKVELDPTGRYGFFGTTAAALPVDGNGHTDLYRRDLGGGAGGLLVLVTADEDGRATTGPTGPILPAEYGRVMALTGDRVLVATSQALASADTNKLRDVYTKDLVTGVVGSPLG</sequence>
<dbReference type="InterPro" id="IPR036116">
    <property type="entry name" value="FN3_sf"/>
</dbReference>
<keyword evidence="2" id="KW-0624">Polysaccharide degradation</keyword>
<dbReference type="RefSeq" id="WP_376872232.1">
    <property type="nucleotide sequence ID" value="NZ_JBHUHP010000002.1"/>
</dbReference>
<dbReference type="InterPro" id="IPR013783">
    <property type="entry name" value="Ig-like_fold"/>
</dbReference>
<name>A0ABW4X5W6_9ACTN</name>
<feature type="non-terminal residue" evidence="5">
    <location>
        <position position="1"/>
    </location>
</feature>
<feature type="domain" description="Fibronectin type-III" evidence="4">
    <location>
        <begin position="345"/>
        <end position="438"/>
    </location>
</feature>
<keyword evidence="1" id="KW-0378">Hydrolase</keyword>
<proteinExistence type="predicted"/>
<dbReference type="Proteomes" id="UP001597402">
    <property type="component" value="Unassembled WGS sequence"/>
</dbReference>
<feature type="region of interest" description="Disordered" evidence="3">
    <location>
        <begin position="330"/>
        <end position="359"/>
    </location>
</feature>
<dbReference type="SUPFAM" id="SSF49265">
    <property type="entry name" value="Fibronectin type III"/>
    <property type="match status" value="3"/>
</dbReference>
<feature type="domain" description="Fibronectin type-III" evidence="4">
    <location>
        <begin position="170"/>
        <end position="257"/>
    </location>
</feature>
<dbReference type="PANTHER" id="PTHR46957">
    <property type="entry name" value="CYTOKINE RECEPTOR"/>
    <property type="match status" value="1"/>
</dbReference>
<evidence type="ECO:0000313" key="5">
    <source>
        <dbReference type="EMBL" id="MFD2090801.1"/>
    </source>
</evidence>
<accession>A0ABW4X5W6</accession>
<comment type="caution">
    <text evidence="5">The sequence shown here is derived from an EMBL/GenBank/DDBJ whole genome shotgun (WGS) entry which is preliminary data.</text>
</comment>
<dbReference type="SUPFAM" id="SSF82171">
    <property type="entry name" value="DPP6 N-terminal domain-like"/>
    <property type="match status" value="2"/>
</dbReference>
<organism evidence="5 6">
    <name type="scientific">Blastococcus deserti</name>
    <dbReference type="NCBI Taxonomy" id="2259033"/>
    <lineage>
        <taxon>Bacteria</taxon>
        <taxon>Bacillati</taxon>
        <taxon>Actinomycetota</taxon>
        <taxon>Actinomycetes</taxon>
        <taxon>Geodermatophilales</taxon>
        <taxon>Geodermatophilaceae</taxon>
        <taxon>Blastococcus</taxon>
    </lineage>
</organism>
<evidence type="ECO:0000313" key="6">
    <source>
        <dbReference type="Proteomes" id="UP001597402"/>
    </source>
</evidence>
<dbReference type="Gene3D" id="2.60.40.10">
    <property type="entry name" value="Immunoglobulins"/>
    <property type="match status" value="5"/>
</dbReference>
<evidence type="ECO:0000259" key="4">
    <source>
        <dbReference type="PROSITE" id="PS50853"/>
    </source>
</evidence>
<feature type="region of interest" description="Disordered" evidence="3">
    <location>
        <begin position="240"/>
        <end position="261"/>
    </location>
</feature>
<feature type="compositionally biased region" description="Polar residues" evidence="3">
    <location>
        <begin position="240"/>
        <end position="249"/>
    </location>
</feature>
<dbReference type="EMBL" id="JBHUHP010000002">
    <property type="protein sequence ID" value="MFD2090801.1"/>
    <property type="molecule type" value="Genomic_DNA"/>
</dbReference>
<keyword evidence="1" id="KW-0326">Glycosidase</keyword>